<name>A0A1A5YDV2_9BACL</name>
<dbReference type="CDD" id="cd06533">
    <property type="entry name" value="Glyco_transf_WecG_TagA"/>
    <property type="match status" value="1"/>
</dbReference>
<organism evidence="6 7">
    <name type="scientific">Paenibacillus oryzae</name>
    <dbReference type="NCBI Taxonomy" id="1844972"/>
    <lineage>
        <taxon>Bacteria</taxon>
        <taxon>Bacillati</taxon>
        <taxon>Bacillota</taxon>
        <taxon>Bacilli</taxon>
        <taxon>Bacillales</taxon>
        <taxon>Paenibacillaceae</taxon>
        <taxon>Paenibacillus</taxon>
    </lineage>
</organism>
<keyword evidence="3 5" id="KW-0777">Teichoic acid biosynthesis</keyword>
<dbReference type="GO" id="GO:0047244">
    <property type="term" value="F:N-acetylglucosaminyldiphosphoundecaprenol N-acetyl-beta-D-mannosaminyltransferase activity"/>
    <property type="evidence" value="ECO:0007669"/>
    <property type="project" value="UniProtKB-UniRule"/>
</dbReference>
<dbReference type="NCBIfam" id="TIGR00696">
    <property type="entry name" value="wecG_tagA_cpsF"/>
    <property type="match status" value="1"/>
</dbReference>
<sequence length="256" mass="28763">MSKTMPTKVSTVSIFGIPFSKMGMDETVHYLTASIEAGEQHHVVTANPIMVMAALENPGFAKVMSRADLIVPDGAGVVWAARYCGSPVAERVTGFDLMHRLLKEGEKRRWRAYLLGTSQDIIESAAEKLQLQYPQVKIVGYRNGFFTSEQDEEIIEEIRSLAPHLLFVARGMEKEGWNADYKEKLGVPFIMGVGGSFDVVSGKLKRAPGVFQKMKLEWLYRLLQEPSRYKRMLALPKFVVKVIRNKENVTKPTPLA</sequence>
<accession>A0A1A5YDV2</accession>
<comment type="caution">
    <text evidence="6">The sequence shown here is derived from an EMBL/GenBank/DDBJ whole genome shotgun (WGS) entry which is preliminary data.</text>
</comment>
<gene>
    <name evidence="6" type="ORF">A7K91_06390</name>
</gene>
<evidence type="ECO:0000256" key="2">
    <source>
        <dbReference type="ARBA" id="ARBA00022679"/>
    </source>
</evidence>
<dbReference type="InterPro" id="IPR034714">
    <property type="entry name" value="TagA_TarA"/>
</dbReference>
<reference evidence="6 7" key="1">
    <citation type="submission" date="2016-05" db="EMBL/GenBank/DDBJ databases">
        <title>Paenibacillus oryzae. sp. nov., isolated from the rice root.</title>
        <authorList>
            <person name="Zhang J."/>
            <person name="Zhang X."/>
        </authorList>
    </citation>
    <scope>NUCLEOTIDE SEQUENCE [LARGE SCALE GENOMIC DNA]</scope>
    <source>
        <strain evidence="6 7">1DrF-4</strain>
    </source>
</reference>
<dbReference type="AlphaFoldDB" id="A0A1A5YDV2"/>
<keyword evidence="2 5" id="KW-0808">Transferase</keyword>
<dbReference type="EMBL" id="LYPA01000071">
    <property type="protein sequence ID" value="OBR63575.1"/>
    <property type="molecule type" value="Genomic_DNA"/>
</dbReference>
<keyword evidence="1 5" id="KW-0328">Glycosyltransferase</keyword>
<comment type="pathway">
    <text evidence="5">Cell wall biogenesis; teichoic acid biosynthesis.</text>
</comment>
<dbReference type="Proteomes" id="UP000092024">
    <property type="component" value="Unassembled WGS sequence"/>
</dbReference>
<keyword evidence="4 5" id="KW-0961">Cell wall biogenesis/degradation</keyword>
<evidence type="ECO:0000256" key="1">
    <source>
        <dbReference type="ARBA" id="ARBA00022676"/>
    </source>
</evidence>
<dbReference type="STRING" id="1844972.A7K91_06390"/>
<dbReference type="Pfam" id="PF03808">
    <property type="entry name" value="Glyco_tran_WecG"/>
    <property type="match status" value="1"/>
</dbReference>
<protein>
    <recommendedName>
        <fullName evidence="5">N-acetylglucosaminyldiphosphoundecaprenol N-acetyl-beta-D-mannosaminyltransferase</fullName>
        <ecNumber evidence="5">2.4.1.187</ecNumber>
    </recommendedName>
    <alternativeName>
        <fullName evidence="5">N-acetylmannosaminyltransferase</fullName>
    </alternativeName>
    <alternativeName>
        <fullName evidence="5">UDP-N-acetylmannosamine transferase</fullName>
    </alternativeName>
    <alternativeName>
        <fullName evidence="5">UDP-N-acetylmannosamine:N-acetylglucosaminyl pyrophosphorylundecaprenol N-acetylmannosaminyltransferase</fullName>
    </alternativeName>
</protein>
<comment type="function">
    <text evidence="5">Catalyzes the conversion of GlcNAc-PP-undecaprenol into ManNAc-GlcNAc-PP-undecaprenol, the first committed lipid intermediate in the de novo synthesis of teichoic acid.</text>
</comment>
<dbReference type="EC" id="2.4.1.187" evidence="5"/>
<evidence type="ECO:0000256" key="5">
    <source>
        <dbReference type="HAMAP-Rule" id="MF_02070"/>
    </source>
</evidence>
<dbReference type="PANTHER" id="PTHR34136:SF1">
    <property type="entry name" value="UDP-N-ACETYL-D-MANNOSAMINURONIC ACID TRANSFERASE"/>
    <property type="match status" value="1"/>
</dbReference>
<keyword evidence="7" id="KW-1185">Reference proteome</keyword>
<evidence type="ECO:0000313" key="6">
    <source>
        <dbReference type="EMBL" id="OBR63575.1"/>
    </source>
</evidence>
<dbReference type="OrthoDB" id="9771846at2"/>
<dbReference type="InterPro" id="IPR004629">
    <property type="entry name" value="WecG_TagA_CpsF"/>
</dbReference>
<comment type="catalytic activity">
    <reaction evidence="5">
        <text>UDP-N-acetyl-alpha-D-mannosamine + N-acetyl-alpha-D-glucosaminyl-di-trans,octa-cis-undecaprenyl diphosphate = N-acetyl-beta-D-mannosaminyl-(1-&gt;4)-N-acetyl-alpha-D-glucosaminyl di-trans,octa-cis-undecaprenyl diphosphate + UDP + H(+)</text>
        <dbReference type="Rhea" id="RHEA:16053"/>
        <dbReference type="ChEBI" id="CHEBI:15378"/>
        <dbReference type="ChEBI" id="CHEBI:58223"/>
        <dbReference type="ChEBI" id="CHEBI:62959"/>
        <dbReference type="ChEBI" id="CHEBI:68623"/>
        <dbReference type="ChEBI" id="CHEBI:132210"/>
        <dbReference type="EC" id="2.4.1.187"/>
    </reaction>
</comment>
<dbReference type="HAMAP" id="MF_02070">
    <property type="entry name" value="TagA_TarA"/>
    <property type="match status" value="1"/>
</dbReference>
<dbReference type="PANTHER" id="PTHR34136">
    <property type="match status" value="1"/>
</dbReference>
<comment type="similarity">
    <text evidence="5">Belongs to the glycosyltransferase 26 family. TagA/TarA subfamily.</text>
</comment>
<dbReference type="RefSeq" id="WP_068686031.1">
    <property type="nucleotide sequence ID" value="NZ_LYPA01000071.1"/>
</dbReference>
<proteinExistence type="inferred from homology"/>
<dbReference type="UniPathway" id="UPA00632"/>
<evidence type="ECO:0000256" key="3">
    <source>
        <dbReference type="ARBA" id="ARBA00022944"/>
    </source>
</evidence>
<evidence type="ECO:0000313" key="7">
    <source>
        <dbReference type="Proteomes" id="UP000092024"/>
    </source>
</evidence>
<dbReference type="GO" id="GO:0019350">
    <property type="term" value="P:teichoic acid biosynthetic process"/>
    <property type="evidence" value="ECO:0007669"/>
    <property type="project" value="UniProtKB-UniRule"/>
</dbReference>
<evidence type="ECO:0000256" key="4">
    <source>
        <dbReference type="ARBA" id="ARBA00023316"/>
    </source>
</evidence>
<dbReference type="GO" id="GO:0071555">
    <property type="term" value="P:cell wall organization"/>
    <property type="evidence" value="ECO:0007669"/>
    <property type="project" value="UniProtKB-KW"/>
</dbReference>